<dbReference type="AlphaFoldDB" id="A0A1S3KFJ4"/>
<evidence type="ECO:0000313" key="3">
    <source>
        <dbReference type="RefSeq" id="XP_013421410.1"/>
    </source>
</evidence>
<accession>A0A1S3KFJ4</accession>
<dbReference type="PANTHER" id="PTHR47635:SF2">
    <property type="entry name" value="LAMG-LIKE JELLYROLL FOLD DOMAIN-CONTAINING PROTEIN"/>
    <property type="match status" value="1"/>
</dbReference>
<feature type="signal peptide" evidence="1">
    <location>
        <begin position="1"/>
        <end position="23"/>
    </location>
</feature>
<dbReference type="InParanoid" id="A0A1S3KFJ4"/>
<dbReference type="GeneID" id="106181538"/>
<dbReference type="PANTHER" id="PTHR47635">
    <property type="entry name" value="CUB DOMAIN-CONTAINING PROTEIN"/>
    <property type="match status" value="1"/>
</dbReference>
<dbReference type="Pfam" id="PF13385">
    <property type="entry name" value="Laminin_G_3"/>
    <property type="match status" value="1"/>
</dbReference>
<name>A0A1S3KFJ4_LINAN</name>
<keyword evidence="2" id="KW-1185">Reference proteome</keyword>
<evidence type="ECO:0000313" key="2">
    <source>
        <dbReference type="Proteomes" id="UP000085678"/>
    </source>
</evidence>
<dbReference type="Gene3D" id="2.60.120.200">
    <property type="match status" value="1"/>
</dbReference>
<evidence type="ECO:0000256" key="1">
    <source>
        <dbReference type="SAM" id="SignalP"/>
    </source>
</evidence>
<reference evidence="3" key="1">
    <citation type="submission" date="2025-08" db="UniProtKB">
        <authorList>
            <consortium name="RefSeq"/>
        </authorList>
    </citation>
    <scope>IDENTIFICATION</scope>
    <source>
        <tissue evidence="3">Gonads</tissue>
    </source>
</reference>
<dbReference type="PROSITE" id="PS51257">
    <property type="entry name" value="PROKAR_LIPOPROTEIN"/>
    <property type="match status" value="1"/>
</dbReference>
<protein>
    <submittedName>
        <fullName evidence="3">Uncharacterized protein LOC106181538</fullName>
    </submittedName>
</protein>
<dbReference type="RefSeq" id="XP_013421410.1">
    <property type="nucleotide sequence ID" value="XM_013565956.1"/>
</dbReference>
<dbReference type="KEGG" id="lak:106181538"/>
<dbReference type="PROSITE" id="PS50092">
    <property type="entry name" value="TSP1"/>
    <property type="match status" value="1"/>
</dbReference>
<organism evidence="2 3">
    <name type="scientific">Lingula anatina</name>
    <name type="common">Brachiopod</name>
    <name type="synonym">Lingula unguis</name>
    <dbReference type="NCBI Taxonomy" id="7574"/>
    <lineage>
        <taxon>Eukaryota</taxon>
        <taxon>Metazoa</taxon>
        <taxon>Spiralia</taxon>
        <taxon>Lophotrochozoa</taxon>
        <taxon>Brachiopoda</taxon>
        <taxon>Linguliformea</taxon>
        <taxon>Lingulata</taxon>
        <taxon>Lingulida</taxon>
        <taxon>Linguloidea</taxon>
        <taxon>Lingulidae</taxon>
        <taxon>Lingula</taxon>
    </lineage>
</organism>
<gene>
    <name evidence="3" type="primary">LOC106181538</name>
</gene>
<dbReference type="InterPro" id="IPR000884">
    <property type="entry name" value="TSP1_rpt"/>
</dbReference>
<dbReference type="InterPro" id="IPR013320">
    <property type="entry name" value="ConA-like_dom_sf"/>
</dbReference>
<proteinExistence type="predicted"/>
<dbReference type="Proteomes" id="UP000085678">
    <property type="component" value="Unplaced"/>
</dbReference>
<sequence length="293" mass="32252">MSIKHLPWCSLLAVAVFCAGSQSCDSKGKFDWSACTASCGGGLQTRRCSDTSIVARACNSQSCVKVPPPRGFWPLQSSTRGRDCSLHGNHADVHGVSFHRDSYDGAYSSAKFAGTAMSYLTIPNEGAKLETRSFTYVGFVRIVANDSKNESPLFNFQIEENGAFINFGTHIWIQGSNKLYVLLMIAQPYKYTRAYSIPVFSGSTWVHAAVSYDYTTGLYHMYKNGVELGESYVGRYIHNTSGPVRIGARHASSGDARYFKGAMKCVQWFGEVLTAKQIQETMHACDNPVPCSY</sequence>
<keyword evidence="1" id="KW-0732">Signal</keyword>
<dbReference type="SUPFAM" id="SSF49899">
    <property type="entry name" value="Concanavalin A-like lectins/glucanases"/>
    <property type="match status" value="1"/>
</dbReference>
<feature type="chain" id="PRO_5010168156" evidence="1">
    <location>
        <begin position="24"/>
        <end position="293"/>
    </location>
</feature>